<feature type="domain" description="ABC-type transport auxiliary lipoprotein component" evidence="3">
    <location>
        <begin position="32"/>
        <end position="198"/>
    </location>
</feature>
<comment type="caution">
    <text evidence="4">The sequence shown here is derived from an EMBL/GenBank/DDBJ whole genome shotgun (WGS) entry which is preliminary data.</text>
</comment>
<dbReference type="PROSITE" id="PS51257">
    <property type="entry name" value="PROKAR_LIPOPROTEIN"/>
    <property type="match status" value="1"/>
</dbReference>
<dbReference type="SUPFAM" id="SSF159594">
    <property type="entry name" value="XCC0632-like"/>
    <property type="match status" value="1"/>
</dbReference>
<proteinExistence type="predicted"/>
<dbReference type="RefSeq" id="WP_185676052.1">
    <property type="nucleotide sequence ID" value="NZ_JACHVB010000035.1"/>
</dbReference>
<gene>
    <name evidence="4" type="ORF">H5P28_12550</name>
</gene>
<evidence type="ECO:0000256" key="1">
    <source>
        <dbReference type="SAM" id="MobiDB-lite"/>
    </source>
</evidence>
<feature type="compositionally biased region" description="Basic and acidic residues" evidence="1">
    <location>
        <begin position="213"/>
        <end position="227"/>
    </location>
</feature>
<dbReference type="Gene3D" id="3.40.50.10610">
    <property type="entry name" value="ABC-type transport auxiliary lipoprotein component"/>
    <property type="match status" value="1"/>
</dbReference>
<evidence type="ECO:0000313" key="4">
    <source>
        <dbReference type="EMBL" id="MBC2595089.1"/>
    </source>
</evidence>
<organism evidence="4 5">
    <name type="scientific">Ruficoccus amylovorans</name>
    <dbReference type="NCBI Taxonomy" id="1804625"/>
    <lineage>
        <taxon>Bacteria</taxon>
        <taxon>Pseudomonadati</taxon>
        <taxon>Verrucomicrobiota</taxon>
        <taxon>Opitutia</taxon>
        <taxon>Puniceicoccales</taxon>
        <taxon>Cerasicoccaceae</taxon>
        <taxon>Ruficoccus</taxon>
    </lineage>
</organism>
<protein>
    <submittedName>
        <fullName evidence="4">Membrane integrity-associated transporter subunit PqiC</fullName>
    </submittedName>
</protein>
<name>A0A842HFP3_9BACT</name>
<dbReference type="EMBL" id="JACHVB010000035">
    <property type="protein sequence ID" value="MBC2595089.1"/>
    <property type="molecule type" value="Genomic_DNA"/>
</dbReference>
<reference evidence="4 5" key="1">
    <citation type="submission" date="2020-07" db="EMBL/GenBank/DDBJ databases">
        <authorList>
            <person name="Feng X."/>
        </authorList>
    </citation>
    <scope>NUCLEOTIDE SEQUENCE [LARGE SCALE GENOMIC DNA]</scope>
    <source>
        <strain evidence="4 5">JCM31066</strain>
    </source>
</reference>
<feature type="chain" id="PRO_5032838563" evidence="2">
    <location>
        <begin position="19"/>
        <end position="243"/>
    </location>
</feature>
<feature type="region of interest" description="Disordered" evidence="1">
    <location>
        <begin position="203"/>
        <end position="243"/>
    </location>
</feature>
<dbReference type="Pfam" id="PF03886">
    <property type="entry name" value="ABC_trans_aux"/>
    <property type="match status" value="1"/>
</dbReference>
<evidence type="ECO:0000259" key="3">
    <source>
        <dbReference type="Pfam" id="PF03886"/>
    </source>
</evidence>
<keyword evidence="5" id="KW-1185">Reference proteome</keyword>
<evidence type="ECO:0000313" key="5">
    <source>
        <dbReference type="Proteomes" id="UP000546464"/>
    </source>
</evidence>
<dbReference type="AlphaFoldDB" id="A0A842HFP3"/>
<accession>A0A842HFP3</accession>
<dbReference type="InterPro" id="IPR005586">
    <property type="entry name" value="ABC_trans_aux"/>
</dbReference>
<keyword evidence="2" id="KW-0732">Signal</keyword>
<dbReference type="Proteomes" id="UP000546464">
    <property type="component" value="Unassembled WGS sequence"/>
</dbReference>
<evidence type="ECO:0000256" key="2">
    <source>
        <dbReference type="SAM" id="SignalP"/>
    </source>
</evidence>
<feature type="signal peptide" evidence="2">
    <location>
        <begin position="1"/>
        <end position="18"/>
    </location>
</feature>
<sequence>MRKLILAPLLFACLLALSGCSIGESSSPSRFYVLTPLPEGTQPVSFEGEAPSVGLTRVQIPATLDRPQMVVFTAPNEVNYNEFNRWSEPLSQGIGETVRRNLLVLMGPGKVSAFPWMQTFPRDYNVQIIVQEFGPYTYLNEVILRAVYRIEEVGKGKRDTVFVAEVVYNQPIAGETQNFDDIVDALSKTVARLSQDIAAEIQKLEQQQDETEGENKSADAPKTETTEAGKGMLQPHFRGLDKE</sequence>